<organism evidence="2 3">
    <name type="scientific">Plakobranchus ocellatus</name>
    <dbReference type="NCBI Taxonomy" id="259542"/>
    <lineage>
        <taxon>Eukaryota</taxon>
        <taxon>Metazoa</taxon>
        <taxon>Spiralia</taxon>
        <taxon>Lophotrochozoa</taxon>
        <taxon>Mollusca</taxon>
        <taxon>Gastropoda</taxon>
        <taxon>Heterobranchia</taxon>
        <taxon>Euthyneura</taxon>
        <taxon>Panpulmonata</taxon>
        <taxon>Sacoglossa</taxon>
        <taxon>Placobranchoidea</taxon>
        <taxon>Plakobranchidae</taxon>
        <taxon>Plakobranchus</taxon>
    </lineage>
</organism>
<evidence type="ECO:0000256" key="1">
    <source>
        <dbReference type="SAM" id="Phobius"/>
    </source>
</evidence>
<sequence length="109" mass="12123">MRFSFKLYKESLVDGLINEYMTEAELTVHRLACPERGKAPPGRQAEAFPRECLTAKHLIVFTHQMITAASIAVQLKPRNAQVLSVLIVGILLICTLAYALRLITKAGKD</sequence>
<keyword evidence="1" id="KW-0472">Membrane</keyword>
<keyword evidence="3" id="KW-1185">Reference proteome</keyword>
<accession>A0AAV3ZHW0</accession>
<dbReference type="AlphaFoldDB" id="A0AAV3ZHW0"/>
<evidence type="ECO:0000313" key="3">
    <source>
        <dbReference type="Proteomes" id="UP000735302"/>
    </source>
</evidence>
<protein>
    <submittedName>
        <fullName evidence="2">Uncharacterized protein</fullName>
    </submittedName>
</protein>
<evidence type="ECO:0000313" key="2">
    <source>
        <dbReference type="EMBL" id="GFN98720.1"/>
    </source>
</evidence>
<reference evidence="2 3" key="1">
    <citation type="journal article" date="2021" name="Elife">
        <title>Chloroplast acquisition without the gene transfer in kleptoplastic sea slugs, Plakobranchus ocellatus.</title>
        <authorList>
            <person name="Maeda T."/>
            <person name="Takahashi S."/>
            <person name="Yoshida T."/>
            <person name="Shimamura S."/>
            <person name="Takaki Y."/>
            <person name="Nagai Y."/>
            <person name="Toyoda A."/>
            <person name="Suzuki Y."/>
            <person name="Arimoto A."/>
            <person name="Ishii H."/>
            <person name="Satoh N."/>
            <person name="Nishiyama T."/>
            <person name="Hasebe M."/>
            <person name="Maruyama T."/>
            <person name="Minagawa J."/>
            <person name="Obokata J."/>
            <person name="Shigenobu S."/>
        </authorList>
    </citation>
    <scope>NUCLEOTIDE SEQUENCE [LARGE SCALE GENOMIC DNA]</scope>
</reference>
<comment type="caution">
    <text evidence="2">The sequence shown here is derived from an EMBL/GenBank/DDBJ whole genome shotgun (WGS) entry which is preliminary data.</text>
</comment>
<proteinExistence type="predicted"/>
<gene>
    <name evidence="2" type="ORF">PoB_002522600</name>
</gene>
<keyword evidence="1" id="KW-0812">Transmembrane</keyword>
<dbReference type="Proteomes" id="UP000735302">
    <property type="component" value="Unassembled WGS sequence"/>
</dbReference>
<name>A0AAV3ZHW0_9GAST</name>
<keyword evidence="1" id="KW-1133">Transmembrane helix</keyword>
<dbReference type="EMBL" id="BLXT01002861">
    <property type="protein sequence ID" value="GFN98720.1"/>
    <property type="molecule type" value="Genomic_DNA"/>
</dbReference>
<feature type="transmembrane region" description="Helical" evidence="1">
    <location>
        <begin position="81"/>
        <end position="100"/>
    </location>
</feature>